<dbReference type="GO" id="GO:0003964">
    <property type="term" value="F:RNA-directed DNA polymerase activity"/>
    <property type="evidence" value="ECO:0007669"/>
    <property type="project" value="UniProtKB-KW"/>
</dbReference>
<reference evidence="11" key="1">
    <citation type="submission" date="2023-07" db="EMBL/GenBank/DDBJ databases">
        <title>A chromosome-level genome assembly of Lolium multiflorum.</title>
        <authorList>
            <person name="Chen Y."/>
            <person name="Copetti D."/>
            <person name="Kolliker R."/>
            <person name="Studer B."/>
        </authorList>
    </citation>
    <scope>NUCLEOTIDE SEQUENCE</scope>
    <source>
        <strain evidence="11">02402/16</strain>
        <tissue evidence="11">Leaf</tissue>
    </source>
</reference>
<dbReference type="InterPro" id="IPR000477">
    <property type="entry name" value="RT_dom"/>
</dbReference>
<sequence>MTNAEMHAHFTHLLGGHATDVDGRLGDVDAKLTDALDKIDGLEAAFNSKLDAKFQELLTRLPPPRANVQRRARRIPRTDVPAGTAPAAVAAHDAPSDEGYGDYGGNEDEQVDENVLDDEEVQQPALVVHGSSTATLDHLPARSYIVVISLTISATISWDCTSAYYLQVHRACITSTTCCCSTTICWSSSEFIFHGLHGEDARHSMSQMLGIWSHRERMRTKRVMLEFIDVFPQDVPPGLPPIRGIEHQIDLIPGASLPNRAPYRTNPEETKEIQRQIQVLEDKGYIRESLSSCDVPIILVPKKDGSSRLCTDCRAINNITIHYRHPIPRLDDMLDELSGSIMFSKVDLRSGYHQIRMQLGDEWKTAFKTKFGLYECLVMPFGLTNAPSTFMRLMTNKSLEEHLDHLRVVFNALRDARLYGNLEKCTFCTNRVAFLGYVVTAQGIEVDPAKIEAIESWPQPKTVTQVRSFLGLACFYRRFVKDFGSIAAPLNELTKKDVSFVWGDAQQEAFMILKDKLTHAPLLQLPDFNKTFELECDASGIGLGGVLLQEGKHVAYFSEKLSGPSLNYSTYDKELYALVRTLENWQHYLWPKEFVIHSDHESLKHIRSQAKLNRRHAKWVEFIESFPYVIKHKKGKDNIFGLETIKEQYLHDADFKDVLLNCKDGRTWNKFVLNDGFVFREAHGGGLMGHFGVKKTEDVLAAHFFWPHRFPALRKSKLMPRAAGPFKVLEKINDNAYKLELPAELGPVSPTFNIADLKPYFGEEDEIASRTTSIQEGEHDEDIPSIDTTAVPTATQIQGPITQARAKQLNYQRIYNFDQEDGEKLPEAWARFCSLIRAQPDHDLEKHDLLDIFYSGLTIESRAYLDSCAGCVFRKRTPDDAEELLAKIGRNHDDWSTPEPTPTPIVKKRGMIKLNDEDMREAKKSLKEKGIKPEDVKNLPPIEDLCEITPPSSMIEYMKDIVTNKRKIPNEEISTMLANYSFNGKIPKKLGDPGAVIDCNKGMVTFNVDDKEHTVYFPKRIDKKRKMKKFKFGELFKKGTTSTGRPSRASTQIRRSYNEDVIAPSFAPEEDNMAPNASSFPCYDFLTNAGILDDFFTLVNRAGLATYVGDEREQYYMLTKIFVESFKFHNTQYEPTVAFKIYDIPVTMELEEFCRALDIAPVGTPRRIDDNPETCWSSTEGSPRMIAALSSEGR</sequence>
<gene>
    <name evidence="11" type="ORF">QYE76_068539</name>
</gene>
<dbReference type="GO" id="GO:0004519">
    <property type="term" value="F:endonuclease activity"/>
    <property type="evidence" value="ECO:0007669"/>
    <property type="project" value="UniProtKB-KW"/>
</dbReference>
<dbReference type="PANTHER" id="PTHR35046">
    <property type="entry name" value="ZINC KNUCKLE (CCHC-TYPE) FAMILY PROTEIN"/>
    <property type="match status" value="1"/>
</dbReference>
<dbReference type="InterPro" id="IPR043502">
    <property type="entry name" value="DNA/RNA_pol_sf"/>
</dbReference>
<accession>A0AAD8WE22</accession>
<keyword evidence="3" id="KW-0540">Nuclease</keyword>
<dbReference type="CDD" id="cd01647">
    <property type="entry name" value="RT_LTR"/>
    <property type="match status" value="1"/>
</dbReference>
<dbReference type="Pfam" id="PF24626">
    <property type="entry name" value="SH3_Tf2-1"/>
    <property type="match status" value="1"/>
</dbReference>
<dbReference type="PANTHER" id="PTHR35046:SF9">
    <property type="entry name" value="RNA-DIRECTED DNA POLYMERASE"/>
    <property type="match status" value="1"/>
</dbReference>
<evidence type="ECO:0000256" key="2">
    <source>
        <dbReference type="ARBA" id="ARBA00022695"/>
    </source>
</evidence>
<evidence type="ECO:0000259" key="10">
    <source>
        <dbReference type="Pfam" id="PF24626"/>
    </source>
</evidence>
<feature type="domain" description="Tf2-1-like SH3-like" evidence="10">
    <location>
        <begin position="709"/>
        <end position="760"/>
    </location>
</feature>
<comment type="caution">
    <text evidence="11">The sequence shown here is derived from an EMBL/GenBank/DDBJ whole genome shotgun (WGS) entry which is preliminary data.</text>
</comment>
<dbReference type="AlphaFoldDB" id="A0AAD8WE22"/>
<dbReference type="InterPro" id="IPR043128">
    <property type="entry name" value="Rev_trsase/Diguanyl_cyclase"/>
</dbReference>
<feature type="compositionally biased region" description="Low complexity" evidence="7">
    <location>
        <begin position="80"/>
        <end position="93"/>
    </location>
</feature>
<organism evidence="11 12">
    <name type="scientific">Lolium multiflorum</name>
    <name type="common">Italian ryegrass</name>
    <name type="synonym">Lolium perenne subsp. multiflorum</name>
    <dbReference type="NCBI Taxonomy" id="4521"/>
    <lineage>
        <taxon>Eukaryota</taxon>
        <taxon>Viridiplantae</taxon>
        <taxon>Streptophyta</taxon>
        <taxon>Embryophyta</taxon>
        <taxon>Tracheophyta</taxon>
        <taxon>Spermatophyta</taxon>
        <taxon>Magnoliopsida</taxon>
        <taxon>Liliopsida</taxon>
        <taxon>Poales</taxon>
        <taxon>Poaceae</taxon>
        <taxon>BOP clade</taxon>
        <taxon>Pooideae</taxon>
        <taxon>Poodae</taxon>
        <taxon>Poeae</taxon>
        <taxon>Poeae Chloroplast Group 2 (Poeae type)</taxon>
        <taxon>Loliodinae</taxon>
        <taxon>Loliinae</taxon>
        <taxon>Lolium</taxon>
    </lineage>
</organism>
<dbReference type="Pfam" id="PF00078">
    <property type="entry name" value="RVT_1"/>
    <property type="match status" value="1"/>
</dbReference>
<evidence type="ECO:0000256" key="4">
    <source>
        <dbReference type="ARBA" id="ARBA00022759"/>
    </source>
</evidence>
<evidence type="ECO:0000256" key="1">
    <source>
        <dbReference type="ARBA" id="ARBA00022679"/>
    </source>
</evidence>
<keyword evidence="12" id="KW-1185">Reference proteome</keyword>
<dbReference type="Gene3D" id="3.10.10.10">
    <property type="entry name" value="HIV Type 1 Reverse Transcriptase, subunit A, domain 1"/>
    <property type="match status" value="1"/>
</dbReference>
<dbReference type="Gene3D" id="3.30.70.270">
    <property type="match status" value="3"/>
</dbReference>
<dbReference type="GO" id="GO:0016787">
    <property type="term" value="F:hydrolase activity"/>
    <property type="evidence" value="ECO:0007669"/>
    <property type="project" value="UniProtKB-KW"/>
</dbReference>
<dbReference type="SUPFAM" id="SSF56672">
    <property type="entry name" value="DNA/RNA polymerases"/>
    <property type="match status" value="1"/>
</dbReference>
<feature type="domain" description="Reverse transcriptase" evidence="8">
    <location>
        <begin position="300"/>
        <end position="395"/>
    </location>
</feature>
<evidence type="ECO:0000313" key="12">
    <source>
        <dbReference type="Proteomes" id="UP001231189"/>
    </source>
</evidence>
<evidence type="ECO:0000256" key="3">
    <source>
        <dbReference type="ARBA" id="ARBA00022722"/>
    </source>
</evidence>
<dbReference type="EMBL" id="JAUUTY010000004">
    <property type="protein sequence ID" value="KAK1650734.1"/>
    <property type="molecule type" value="Genomic_DNA"/>
</dbReference>
<dbReference type="Gene3D" id="3.10.20.370">
    <property type="match status" value="1"/>
</dbReference>
<evidence type="ECO:0000256" key="7">
    <source>
        <dbReference type="SAM" id="MobiDB-lite"/>
    </source>
</evidence>
<evidence type="ECO:0000259" key="9">
    <source>
        <dbReference type="Pfam" id="PF17917"/>
    </source>
</evidence>
<dbReference type="FunFam" id="3.30.70.270:FF:000020">
    <property type="entry name" value="Transposon Tf2-6 polyprotein-like Protein"/>
    <property type="match status" value="1"/>
</dbReference>
<keyword evidence="4" id="KW-0255">Endonuclease</keyword>
<evidence type="ECO:0000256" key="6">
    <source>
        <dbReference type="ARBA" id="ARBA00022918"/>
    </source>
</evidence>
<dbReference type="CDD" id="cd09274">
    <property type="entry name" value="RNase_HI_RT_Ty3"/>
    <property type="match status" value="1"/>
</dbReference>
<feature type="region of interest" description="Disordered" evidence="7">
    <location>
        <begin position="80"/>
        <end position="99"/>
    </location>
</feature>
<evidence type="ECO:0000313" key="11">
    <source>
        <dbReference type="EMBL" id="KAK1650734.1"/>
    </source>
</evidence>
<dbReference type="Proteomes" id="UP001231189">
    <property type="component" value="Unassembled WGS sequence"/>
</dbReference>
<keyword evidence="5" id="KW-0378">Hydrolase</keyword>
<feature type="domain" description="Reverse transcriptase RNase H-like" evidence="9">
    <location>
        <begin position="527"/>
        <end position="626"/>
    </location>
</feature>
<dbReference type="Pfam" id="PF17917">
    <property type="entry name" value="RT_RNaseH"/>
    <property type="match status" value="1"/>
</dbReference>
<dbReference type="InterPro" id="IPR056924">
    <property type="entry name" value="SH3_Tf2-1"/>
</dbReference>
<proteinExistence type="predicted"/>
<keyword evidence="6" id="KW-0695">RNA-directed DNA polymerase</keyword>
<protein>
    <submittedName>
        <fullName evidence="11">Uncharacterized protein</fullName>
    </submittedName>
</protein>
<evidence type="ECO:0000256" key="5">
    <source>
        <dbReference type="ARBA" id="ARBA00022801"/>
    </source>
</evidence>
<keyword evidence="1" id="KW-0808">Transferase</keyword>
<name>A0AAD8WE22_LOLMU</name>
<dbReference type="InterPro" id="IPR041373">
    <property type="entry name" value="RT_RNaseH"/>
</dbReference>
<evidence type="ECO:0000259" key="8">
    <source>
        <dbReference type="Pfam" id="PF00078"/>
    </source>
</evidence>
<keyword evidence="2" id="KW-0548">Nucleotidyltransferase</keyword>